<dbReference type="EMBL" id="JAHHUM010001908">
    <property type="protein sequence ID" value="KAK5607899.1"/>
    <property type="molecule type" value="Genomic_DNA"/>
</dbReference>
<proteinExistence type="predicted"/>
<name>A0AAV9RFU7_9TELE</name>
<keyword evidence="2" id="KW-1185">Reference proteome</keyword>
<sequence>MCGPRQHGGSVGPRRITSVSIKTDRFLRNQIQRRREIPDIGVRYADHTATEAAAAPSLPANIHVCQTPKSLTHPPRLLFQYEQHTTRNKVLEFTRLPQVMRIIRTKVQQQFHPSPDGSVTPLSTPGHTIVPSTASPPVTSASNNPVGSYSINGILGIPRSNGEKRKRDDAIEKTKEIALRGEKRESRPYLWRDWFACLQAVIPIMPGLGVRVSVHPSPLHPPLPPTIITTHTTTAQL</sequence>
<protein>
    <submittedName>
        <fullName evidence="1">Uncharacterized protein</fullName>
    </submittedName>
</protein>
<accession>A0AAV9RFU7</accession>
<dbReference type="AlphaFoldDB" id="A0AAV9RFU7"/>
<evidence type="ECO:0000313" key="1">
    <source>
        <dbReference type="EMBL" id="KAK5607899.1"/>
    </source>
</evidence>
<evidence type="ECO:0000313" key="2">
    <source>
        <dbReference type="Proteomes" id="UP001311232"/>
    </source>
</evidence>
<comment type="caution">
    <text evidence="1">The sequence shown here is derived from an EMBL/GenBank/DDBJ whole genome shotgun (WGS) entry which is preliminary data.</text>
</comment>
<dbReference type="Proteomes" id="UP001311232">
    <property type="component" value="Unassembled WGS sequence"/>
</dbReference>
<organism evidence="1 2">
    <name type="scientific">Crenichthys baileyi</name>
    <name type="common">White River springfish</name>
    <dbReference type="NCBI Taxonomy" id="28760"/>
    <lineage>
        <taxon>Eukaryota</taxon>
        <taxon>Metazoa</taxon>
        <taxon>Chordata</taxon>
        <taxon>Craniata</taxon>
        <taxon>Vertebrata</taxon>
        <taxon>Euteleostomi</taxon>
        <taxon>Actinopterygii</taxon>
        <taxon>Neopterygii</taxon>
        <taxon>Teleostei</taxon>
        <taxon>Neoteleostei</taxon>
        <taxon>Acanthomorphata</taxon>
        <taxon>Ovalentaria</taxon>
        <taxon>Atherinomorphae</taxon>
        <taxon>Cyprinodontiformes</taxon>
        <taxon>Goodeidae</taxon>
        <taxon>Crenichthys</taxon>
    </lineage>
</organism>
<gene>
    <name evidence="1" type="ORF">CRENBAI_008965</name>
</gene>
<reference evidence="1 2" key="1">
    <citation type="submission" date="2021-06" db="EMBL/GenBank/DDBJ databases">
        <authorList>
            <person name="Palmer J.M."/>
        </authorList>
    </citation>
    <scope>NUCLEOTIDE SEQUENCE [LARGE SCALE GENOMIC DNA]</scope>
    <source>
        <strain evidence="1 2">MEX-2019</strain>
        <tissue evidence="1">Muscle</tissue>
    </source>
</reference>